<dbReference type="GO" id="GO:0000978">
    <property type="term" value="F:RNA polymerase II cis-regulatory region sequence-specific DNA binding"/>
    <property type="evidence" value="ECO:0007669"/>
    <property type="project" value="TreeGrafter"/>
</dbReference>
<reference evidence="8" key="1">
    <citation type="submission" date="2016-11" db="UniProtKB">
        <authorList>
            <consortium name="WormBaseParasite"/>
        </authorList>
    </citation>
    <scope>IDENTIFICATION</scope>
</reference>
<dbReference type="Gene3D" id="3.30.160.60">
    <property type="entry name" value="Classic Zinc Finger"/>
    <property type="match status" value="1"/>
</dbReference>
<evidence type="ECO:0000256" key="2">
    <source>
        <dbReference type="ARBA" id="ARBA00022771"/>
    </source>
</evidence>
<dbReference type="PROSITE" id="PS50157">
    <property type="entry name" value="ZINC_FINGER_C2H2_2"/>
    <property type="match status" value="1"/>
</dbReference>
<evidence type="ECO:0000256" key="3">
    <source>
        <dbReference type="ARBA" id="ARBA00022833"/>
    </source>
</evidence>
<keyword evidence="1" id="KW-0479">Metal-binding</keyword>
<dbReference type="Proteomes" id="UP000095280">
    <property type="component" value="Unplaced"/>
</dbReference>
<evidence type="ECO:0000256" key="5">
    <source>
        <dbReference type="SAM" id="MobiDB-lite"/>
    </source>
</evidence>
<feature type="domain" description="C2H2-type" evidence="6">
    <location>
        <begin position="177"/>
        <end position="207"/>
    </location>
</feature>
<keyword evidence="3" id="KW-0862">Zinc</keyword>
<feature type="region of interest" description="Disordered" evidence="5">
    <location>
        <begin position="123"/>
        <end position="181"/>
    </location>
</feature>
<accession>A0A1I8FBC0</accession>
<name>A0A1I8FBC0_9PLAT</name>
<feature type="compositionally biased region" description="Basic residues" evidence="5">
    <location>
        <begin position="161"/>
        <end position="176"/>
    </location>
</feature>
<feature type="compositionally biased region" description="Low complexity" evidence="5">
    <location>
        <begin position="150"/>
        <end position="160"/>
    </location>
</feature>
<dbReference type="AlphaFoldDB" id="A0A1I8FBC0"/>
<sequence>RDALKFKLDRLPPALIQQQQQQLTTGRYDQMRIRKASVNIADELLCGEPAALGCQRQRQAPSRWHVRPQRPDSATRPAWLDCPLGDDVDIDVAWRAVGRETIACRRDSAFLIPLRALQQSAEHASKGCGSSLRRQRSNLNQERCHRRPQRPLAAAVAAVGRRTRQTRQKARRRQKPHVCEHPDCGKSYYKSSHLKVHTIETTLGEKPYSCDWHRLRSRVRSFG</sequence>
<evidence type="ECO:0000313" key="8">
    <source>
        <dbReference type="WBParaSite" id="maker-unitig_27175-snap-gene-0.2-mRNA-1"/>
    </source>
</evidence>
<keyword evidence="2 4" id="KW-0863">Zinc-finger</keyword>
<evidence type="ECO:0000313" key="7">
    <source>
        <dbReference type="Proteomes" id="UP000095280"/>
    </source>
</evidence>
<dbReference type="GO" id="GO:0008270">
    <property type="term" value="F:zinc ion binding"/>
    <property type="evidence" value="ECO:0007669"/>
    <property type="project" value="UniProtKB-KW"/>
</dbReference>
<dbReference type="PANTHER" id="PTHR23235">
    <property type="entry name" value="KRUEPPEL-LIKE TRANSCRIPTION FACTOR"/>
    <property type="match status" value="1"/>
</dbReference>
<protein>
    <submittedName>
        <fullName evidence="8">C2H2-type domain-containing protein</fullName>
    </submittedName>
</protein>
<evidence type="ECO:0000259" key="6">
    <source>
        <dbReference type="PROSITE" id="PS50157"/>
    </source>
</evidence>
<evidence type="ECO:0000256" key="4">
    <source>
        <dbReference type="PROSITE-ProRule" id="PRU00042"/>
    </source>
</evidence>
<dbReference type="InterPro" id="IPR013087">
    <property type="entry name" value="Znf_C2H2_type"/>
</dbReference>
<dbReference type="PANTHER" id="PTHR23235:SF120">
    <property type="entry name" value="KRUPPEL-LIKE FACTOR 15"/>
    <property type="match status" value="1"/>
</dbReference>
<proteinExistence type="predicted"/>
<dbReference type="InterPro" id="IPR036236">
    <property type="entry name" value="Znf_C2H2_sf"/>
</dbReference>
<dbReference type="GO" id="GO:0000981">
    <property type="term" value="F:DNA-binding transcription factor activity, RNA polymerase II-specific"/>
    <property type="evidence" value="ECO:0007669"/>
    <property type="project" value="TreeGrafter"/>
</dbReference>
<dbReference type="SUPFAM" id="SSF57667">
    <property type="entry name" value="beta-beta-alpha zinc fingers"/>
    <property type="match status" value="1"/>
</dbReference>
<organism evidence="7 8">
    <name type="scientific">Macrostomum lignano</name>
    <dbReference type="NCBI Taxonomy" id="282301"/>
    <lineage>
        <taxon>Eukaryota</taxon>
        <taxon>Metazoa</taxon>
        <taxon>Spiralia</taxon>
        <taxon>Lophotrochozoa</taxon>
        <taxon>Platyhelminthes</taxon>
        <taxon>Rhabditophora</taxon>
        <taxon>Macrostomorpha</taxon>
        <taxon>Macrostomida</taxon>
        <taxon>Macrostomidae</taxon>
        <taxon>Macrostomum</taxon>
    </lineage>
</organism>
<dbReference type="WBParaSite" id="maker-unitig_27175-snap-gene-0.2-mRNA-1">
    <property type="protein sequence ID" value="maker-unitig_27175-snap-gene-0.2-mRNA-1"/>
    <property type="gene ID" value="maker-unitig_27175-snap-gene-0.2"/>
</dbReference>
<evidence type="ECO:0000256" key="1">
    <source>
        <dbReference type="ARBA" id="ARBA00022723"/>
    </source>
</evidence>
<keyword evidence="7" id="KW-1185">Reference proteome</keyword>